<evidence type="ECO:0000256" key="2">
    <source>
        <dbReference type="ARBA" id="ARBA00022737"/>
    </source>
</evidence>
<gene>
    <name evidence="8" type="ORF">TIFTF001_002581</name>
</gene>
<keyword evidence="6" id="KW-0539">Nucleus</keyword>
<comment type="subcellular location">
    <subcellularLocation>
        <location evidence="1">Nucleus</location>
    </subcellularLocation>
</comment>
<keyword evidence="2" id="KW-0677">Repeat</keyword>
<keyword evidence="3" id="KW-0805">Transcription regulation</keyword>
<feature type="domain" description="TF-B3" evidence="7">
    <location>
        <begin position="130"/>
        <end position="243"/>
    </location>
</feature>
<dbReference type="GO" id="GO:0005634">
    <property type="term" value="C:nucleus"/>
    <property type="evidence" value="ECO:0007669"/>
    <property type="project" value="UniProtKB-SubCell"/>
</dbReference>
<keyword evidence="4" id="KW-0238">DNA-binding</keyword>
<dbReference type="InterPro" id="IPR015300">
    <property type="entry name" value="DNA-bd_pseudobarrel_sf"/>
</dbReference>
<dbReference type="SUPFAM" id="SSF101936">
    <property type="entry name" value="DNA-binding pseudobarrel domain"/>
    <property type="match status" value="3"/>
</dbReference>
<name>A0AA88CPR1_FICCA</name>
<evidence type="ECO:0000256" key="1">
    <source>
        <dbReference type="ARBA" id="ARBA00004123"/>
    </source>
</evidence>
<dbReference type="PANTHER" id="PTHR31674:SF62">
    <property type="entry name" value="B3 DOMAIN-CONTAINING PROTEIN REM14-RELATED"/>
    <property type="match status" value="1"/>
</dbReference>
<dbReference type="SMART" id="SM01019">
    <property type="entry name" value="B3"/>
    <property type="match status" value="3"/>
</dbReference>
<organism evidence="8 9">
    <name type="scientific">Ficus carica</name>
    <name type="common">Common fig</name>
    <dbReference type="NCBI Taxonomy" id="3494"/>
    <lineage>
        <taxon>Eukaryota</taxon>
        <taxon>Viridiplantae</taxon>
        <taxon>Streptophyta</taxon>
        <taxon>Embryophyta</taxon>
        <taxon>Tracheophyta</taxon>
        <taxon>Spermatophyta</taxon>
        <taxon>Magnoliopsida</taxon>
        <taxon>eudicotyledons</taxon>
        <taxon>Gunneridae</taxon>
        <taxon>Pentapetalae</taxon>
        <taxon>rosids</taxon>
        <taxon>fabids</taxon>
        <taxon>Rosales</taxon>
        <taxon>Moraceae</taxon>
        <taxon>Ficeae</taxon>
        <taxon>Ficus</taxon>
    </lineage>
</organism>
<dbReference type="PROSITE" id="PS50863">
    <property type="entry name" value="B3"/>
    <property type="match status" value="3"/>
</dbReference>
<evidence type="ECO:0000256" key="4">
    <source>
        <dbReference type="ARBA" id="ARBA00023125"/>
    </source>
</evidence>
<evidence type="ECO:0000256" key="6">
    <source>
        <dbReference type="ARBA" id="ARBA00023242"/>
    </source>
</evidence>
<evidence type="ECO:0000313" key="9">
    <source>
        <dbReference type="Proteomes" id="UP001187192"/>
    </source>
</evidence>
<feature type="domain" description="TF-B3" evidence="7">
    <location>
        <begin position="337"/>
        <end position="433"/>
    </location>
</feature>
<evidence type="ECO:0000256" key="3">
    <source>
        <dbReference type="ARBA" id="ARBA00023015"/>
    </source>
</evidence>
<dbReference type="Gene3D" id="2.40.330.10">
    <property type="entry name" value="DNA-binding pseudobarrel domain"/>
    <property type="match status" value="3"/>
</dbReference>
<dbReference type="GO" id="GO:0003677">
    <property type="term" value="F:DNA binding"/>
    <property type="evidence" value="ECO:0007669"/>
    <property type="project" value="UniProtKB-KW"/>
</dbReference>
<dbReference type="InterPro" id="IPR039218">
    <property type="entry name" value="REM_fam"/>
</dbReference>
<keyword evidence="9" id="KW-1185">Reference proteome</keyword>
<dbReference type="InterPro" id="IPR003340">
    <property type="entry name" value="B3_DNA-bd"/>
</dbReference>
<protein>
    <recommendedName>
        <fullName evidence="7">TF-B3 domain-containing protein</fullName>
    </recommendedName>
</protein>
<evidence type="ECO:0000259" key="7">
    <source>
        <dbReference type="PROSITE" id="PS50863"/>
    </source>
</evidence>
<dbReference type="AlphaFoldDB" id="A0AA88CPR1"/>
<dbReference type="CDD" id="cd10017">
    <property type="entry name" value="B3_DNA"/>
    <property type="match status" value="3"/>
</dbReference>
<reference evidence="8" key="1">
    <citation type="submission" date="2023-07" db="EMBL/GenBank/DDBJ databases">
        <title>draft genome sequence of fig (Ficus carica).</title>
        <authorList>
            <person name="Takahashi T."/>
            <person name="Nishimura K."/>
        </authorList>
    </citation>
    <scope>NUCLEOTIDE SEQUENCE</scope>
</reference>
<proteinExistence type="predicted"/>
<dbReference type="Proteomes" id="UP001187192">
    <property type="component" value="Unassembled WGS sequence"/>
</dbReference>
<dbReference type="Pfam" id="PF02362">
    <property type="entry name" value="B3"/>
    <property type="match status" value="3"/>
</dbReference>
<feature type="domain" description="TF-B3" evidence="7">
    <location>
        <begin position="14"/>
        <end position="112"/>
    </location>
</feature>
<accession>A0AA88CPR1</accession>
<dbReference type="EMBL" id="BTGU01000002">
    <property type="protein sequence ID" value="GMN29828.1"/>
    <property type="molecule type" value="Genomic_DNA"/>
</dbReference>
<dbReference type="PANTHER" id="PTHR31674">
    <property type="entry name" value="B3 DOMAIN-CONTAINING PROTEIN REM-LIKE 3-RELATED"/>
    <property type="match status" value="1"/>
</dbReference>
<evidence type="ECO:0000313" key="8">
    <source>
        <dbReference type="EMBL" id="GMN29828.1"/>
    </source>
</evidence>
<sequence length="438" mass="50334">MAPHGQRFSPVNLHFRKRVSPNTLLDDKLRIPRDIMKKYGATISDPVVIEVPSGTQWEMGLREYNGDIWLAKGWPEFVQHHSLENGQALFFKYKVQSDEEEPKPRVSLSVDERDKALSRTKDFNYPIPHCKVVIQKGNLHDSYDLVLPKDFWLEHLYDKTGDVESQKYKNVFDDATLYVSRGRTWTVMLNVSAVGTKSVRVSFLKRGWKEFAEDNNLKVGDVCIFELISKNEMIFKVTINREGDYQNSQQSLADKSEVNQDQPKTIRRFKRPSTPYKDETTCNMQSIIDHTAEEEYKCRRLGEIDVEAGKELEYESFNLGTISKNNQVTKMPPALTNPCFKVELPVSCARNLHVPKNFAAKYFLPETQIVKLKVGKEMWEVKMLSFSGRYVFSGGWSAFATANNLWRGMFCSFELVGREHGHVQFKVTISEPATSSSS</sequence>
<evidence type="ECO:0000256" key="5">
    <source>
        <dbReference type="ARBA" id="ARBA00023163"/>
    </source>
</evidence>
<comment type="caution">
    <text evidence="8">The sequence shown here is derived from an EMBL/GenBank/DDBJ whole genome shotgun (WGS) entry which is preliminary data.</text>
</comment>
<keyword evidence="5" id="KW-0804">Transcription</keyword>